<feature type="binding site" evidence="10">
    <location>
        <position position="172"/>
    </location>
    <ligand>
        <name>[2Fe-2S] cluster</name>
        <dbReference type="ChEBI" id="CHEBI:190135"/>
    </ligand>
</feature>
<dbReference type="SUPFAM" id="SSF117916">
    <property type="entry name" value="Fe-S cluster assembly (FSCA) domain-like"/>
    <property type="match status" value="1"/>
</dbReference>
<name>A0A1L3GFF7_SYNAC</name>
<dbReference type="InterPro" id="IPR010238">
    <property type="entry name" value="NIF_FeS_clus_asmbl_NifU"/>
</dbReference>
<evidence type="ECO:0000256" key="2">
    <source>
        <dbReference type="ARBA" id="ARBA00015278"/>
    </source>
</evidence>
<evidence type="ECO:0000256" key="4">
    <source>
        <dbReference type="ARBA" id="ARBA00022723"/>
    </source>
</evidence>
<dbReference type="InterPro" id="IPR002871">
    <property type="entry name" value="NIF_FeS_clus_asmbl_NifU_N"/>
</dbReference>
<comment type="cofactor">
    <cofactor evidence="10">
        <name>Fe cation</name>
        <dbReference type="ChEBI" id="CHEBI:24875"/>
    </cofactor>
    <text evidence="10">Binds 1 Fe cation per subunit.</text>
</comment>
<dbReference type="GO" id="GO:0016226">
    <property type="term" value="P:iron-sulfur cluster assembly"/>
    <property type="evidence" value="ECO:0007669"/>
    <property type="project" value="InterPro"/>
</dbReference>
<dbReference type="InterPro" id="IPR001075">
    <property type="entry name" value="NIF_FeS_clus_asmbl_NifU_C"/>
</dbReference>
<dbReference type="Gene3D" id="3.30.300.130">
    <property type="entry name" value="Fe-S cluster assembly (FSCA)"/>
    <property type="match status" value="1"/>
</dbReference>
<dbReference type="RefSeq" id="WP_072286538.1">
    <property type="nucleotide sequence ID" value="NZ_CP015455.1"/>
</dbReference>
<dbReference type="CDD" id="cd19947">
    <property type="entry name" value="NifU_Fer2_BFD-like"/>
    <property type="match status" value="1"/>
</dbReference>
<evidence type="ECO:0000256" key="6">
    <source>
        <dbReference type="ARBA" id="ARBA00023014"/>
    </source>
</evidence>
<feature type="binding site" evidence="10">
    <location>
        <position position="169"/>
    </location>
    <ligand>
        <name>[2Fe-2S] cluster</name>
        <dbReference type="ChEBI" id="CHEBI:190135"/>
    </ligand>
</feature>
<evidence type="ECO:0000256" key="3">
    <source>
        <dbReference type="ARBA" id="ARBA00022714"/>
    </source>
</evidence>
<protein>
    <recommendedName>
        <fullName evidence="2 9">Nitrogen fixation protein NifU</fullName>
    </recommendedName>
</protein>
<feature type="binding site" evidence="10">
    <location>
        <position position="105"/>
    </location>
    <ligand>
        <name>Fe cation</name>
        <dbReference type="ChEBI" id="CHEBI:24875"/>
    </ligand>
</feature>
<evidence type="ECO:0000256" key="1">
    <source>
        <dbReference type="ARBA" id="ARBA00006420"/>
    </source>
</evidence>
<feature type="domain" description="BFD-like [2Fe-2S]-binding" evidence="13">
    <location>
        <begin position="132"/>
        <end position="181"/>
    </location>
</feature>
<dbReference type="InterPro" id="IPR007419">
    <property type="entry name" value="BFD-like_2Fe2S-bd_dom"/>
</dbReference>
<dbReference type="NCBIfam" id="TIGR02000">
    <property type="entry name" value="NifU_proper"/>
    <property type="match status" value="1"/>
</dbReference>
<keyword evidence="7 9" id="KW-0535">Nitrogen fixation</keyword>
<dbReference type="EMBL" id="CP015518">
    <property type="protein sequence ID" value="APG24696.1"/>
    <property type="molecule type" value="Genomic_DNA"/>
</dbReference>
<dbReference type="SUPFAM" id="SSF82649">
    <property type="entry name" value="SufE/NifU"/>
    <property type="match status" value="1"/>
</dbReference>
<evidence type="ECO:0000256" key="7">
    <source>
        <dbReference type="ARBA" id="ARBA00023231"/>
    </source>
</evidence>
<dbReference type="InterPro" id="IPR016217">
    <property type="entry name" value="N_fixation_NifU"/>
</dbReference>
<evidence type="ECO:0000256" key="8">
    <source>
        <dbReference type="ARBA" id="ARBA00034078"/>
    </source>
</evidence>
<dbReference type="OrthoDB" id="9808097at2"/>
<feature type="binding site" evidence="10">
    <location>
        <position position="134"/>
    </location>
    <ligand>
        <name>[2Fe-2S] cluster</name>
        <dbReference type="ChEBI" id="CHEBI:190135"/>
    </ligand>
</feature>
<feature type="domain" description="NIF system FeS cluster assembly NifU N-terminal" evidence="12">
    <location>
        <begin position="4"/>
        <end position="124"/>
    </location>
</feature>
<evidence type="ECO:0000256" key="5">
    <source>
        <dbReference type="ARBA" id="ARBA00023004"/>
    </source>
</evidence>
<evidence type="ECO:0000313" key="15">
    <source>
        <dbReference type="Proteomes" id="UP000182264"/>
    </source>
</evidence>
<keyword evidence="6 10" id="KW-0411">Iron-sulfur</keyword>
<dbReference type="KEGG" id="pace:A6070_00315"/>
<evidence type="ECO:0000313" key="14">
    <source>
        <dbReference type="EMBL" id="APG24696.1"/>
    </source>
</evidence>
<dbReference type="InterPro" id="IPR041854">
    <property type="entry name" value="BFD-like_2Fe2S-bd_dom_sf"/>
</dbReference>
<keyword evidence="15" id="KW-1185">Reference proteome</keyword>
<keyword evidence="3 10" id="KW-0001">2Fe-2S</keyword>
<gene>
    <name evidence="14" type="ORF">A7E75_06385</name>
</gene>
<evidence type="ECO:0000259" key="13">
    <source>
        <dbReference type="Pfam" id="PF04324"/>
    </source>
</evidence>
<feature type="binding site" evidence="10">
    <location>
        <position position="35"/>
    </location>
    <ligand>
        <name>Fe cation</name>
        <dbReference type="ChEBI" id="CHEBI:24875"/>
    </ligand>
</feature>
<accession>A0A1L3GFF7</accession>
<reference evidence="14 15" key="1">
    <citation type="journal article" date="2017" name="Genome Announc.">
        <title>Complete Genome Sequences of Two Acetylene-Fermenting Pelobacter acetylenicus Strains.</title>
        <authorList>
            <person name="Sutton J.M."/>
            <person name="Baesman S.M."/>
            <person name="Fierst J.L."/>
            <person name="Poret-Peterson A.T."/>
            <person name="Oremland R.S."/>
            <person name="Dunlap D.S."/>
            <person name="Akob D.M."/>
        </authorList>
    </citation>
    <scope>NUCLEOTIDE SEQUENCE [LARGE SCALE GENOMIC DNA]</scope>
    <source>
        <strain evidence="14 15">DSM 3247</strain>
    </source>
</reference>
<dbReference type="GO" id="GO:0005506">
    <property type="term" value="F:iron ion binding"/>
    <property type="evidence" value="ECO:0007669"/>
    <property type="project" value="InterPro"/>
</dbReference>
<dbReference type="Pfam" id="PF01592">
    <property type="entry name" value="NifU_N"/>
    <property type="match status" value="1"/>
</dbReference>
<evidence type="ECO:0000259" key="12">
    <source>
        <dbReference type="Pfam" id="PF01592"/>
    </source>
</evidence>
<dbReference type="Pfam" id="PF04324">
    <property type="entry name" value="Fer2_BFD"/>
    <property type="match status" value="1"/>
</dbReference>
<dbReference type="PIRSF" id="PIRSF000375">
    <property type="entry name" value="NifU"/>
    <property type="match status" value="1"/>
</dbReference>
<feature type="binding site" evidence="10">
    <location>
        <position position="61"/>
    </location>
    <ligand>
        <name>Fe cation</name>
        <dbReference type="ChEBI" id="CHEBI:24875"/>
    </ligand>
</feature>
<feature type="domain" description="NIF system FeS cluster assembly NifU C-terminal" evidence="11">
    <location>
        <begin position="211"/>
        <end position="277"/>
    </location>
</feature>
<keyword evidence="4 10" id="KW-0479">Metal-binding</keyword>
<dbReference type="AlphaFoldDB" id="A0A1L3GFF7"/>
<proteinExistence type="inferred from homology"/>
<feature type="binding site" evidence="10">
    <location>
        <position position="136"/>
    </location>
    <ligand>
        <name>[2Fe-2S] cluster</name>
        <dbReference type="ChEBI" id="CHEBI:190135"/>
    </ligand>
</feature>
<organism evidence="14 15">
    <name type="scientific">Syntrophotalea acetylenica</name>
    <name type="common">Pelobacter acetylenicus</name>
    <dbReference type="NCBI Taxonomy" id="29542"/>
    <lineage>
        <taxon>Bacteria</taxon>
        <taxon>Pseudomonadati</taxon>
        <taxon>Thermodesulfobacteriota</taxon>
        <taxon>Desulfuromonadia</taxon>
        <taxon>Desulfuromonadales</taxon>
        <taxon>Syntrophotaleaceae</taxon>
        <taxon>Syntrophotalea</taxon>
    </lineage>
</organism>
<dbReference type="STRING" id="29542.A6070_00315"/>
<dbReference type="Gene3D" id="3.90.1010.10">
    <property type="match status" value="1"/>
</dbReference>
<comment type="similarity">
    <text evidence="1 9">Belongs to the NifU family.</text>
</comment>
<keyword evidence="5 10" id="KW-0408">Iron</keyword>
<comment type="cofactor">
    <cofactor evidence="8">
        <name>[2Fe-2S] cluster</name>
        <dbReference type="ChEBI" id="CHEBI:190135"/>
    </cofactor>
</comment>
<dbReference type="Gene3D" id="1.10.10.1100">
    <property type="entry name" value="BFD-like [2Fe-2S]-binding domain"/>
    <property type="match status" value="1"/>
</dbReference>
<dbReference type="PANTHER" id="PTHR10093">
    <property type="entry name" value="IRON-SULFUR CLUSTER ASSEMBLY ENZYME NIFU HOMOLOG"/>
    <property type="match status" value="1"/>
</dbReference>
<dbReference type="CDD" id="cd06664">
    <property type="entry name" value="IscU_like"/>
    <property type="match status" value="1"/>
</dbReference>
<dbReference type="Proteomes" id="UP000182264">
    <property type="component" value="Chromosome"/>
</dbReference>
<evidence type="ECO:0000259" key="11">
    <source>
        <dbReference type="Pfam" id="PF01106"/>
    </source>
</evidence>
<comment type="function">
    <text evidence="9">May be involved in the formation or repair of [Fe-S] clusters present in iron-sulfur proteins.</text>
</comment>
<dbReference type="InterPro" id="IPR034904">
    <property type="entry name" value="FSCA_dom_sf"/>
</dbReference>
<evidence type="ECO:0000256" key="10">
    <source>
        <dbReference type="PIRSR" id="PIRSR000375-1"/>
    </source>
</evidence>
<comment type="cofactor">
    <cofactor evidence="10">
        <name>[2Fe-2S] cluster</name>
        <dbReference type="ChEBI" id="CHEBI:190135"/>
    </cofactor>
    <text evidence="10">Binds 1 [2Fe-2S] cluster per subunit.</text>
</comment>
<dbReference type="Pfam" id="PF01106">
    <property type="entry name" value="NifU"/>
    <property type="match status" value="1"/>
</dbReference>
<dbReference type="GO" id="GO:0051537">
    <property type="term" value="F:2 iron, 2 sulfur cluster binding"/>
    <property type="evidence" value="ECO:0007669"/>
    <property type="project" value="UniProtKB-KW"/>
</dbReference>
<sequence length="281" mass="31026">MWDYTDKVKDHFLHPRNVGEVEDPDGIGEVGSLACGDALRLTFKLDGDGRIKDIKFKTFGCASAIASSSALTEIVKGMTLEEAEKVNNQDLAEFLGGLPEEKMHCSVMGKEALEAAIANYRGEAAVKEEYDIVCKCFGVTDKEIERVARENRLTTVAQVTDFTKAGGGCQACHPKIEDILKKLWGSKTAEPVEERLPKGKKLSNLQKIRLIEETLEREILPPIRSDGGDLELIDIDGSKVLVALRGTCSFCPQANFTLKHFVEAKLREFVSPEIEVEEVKP</sequence>
<evidence type="ECO:0000256" key="9">
    <source>
        <dbReference type="PIRNR" id="PIRNR000375"/>
    </source>
</evidence>